<name>A0A2A5B2X2_9GAMM</name>
<reference evidence="6" key="1">
    <citation type="submission" date="2017-08" db="EMBL/GenBank/DDBJ databases">
        <title>A dynamic microbial community with high functional redundancy inhabits the cold, oxic subseafloor aquifer.</title>
        <authorList>
            <person name="Tully B.J."/>
            <person name="Wheat C.G."/>
            <person name="Glazer B.T."/>
            <person name="Huber J.A."/>
        </authorList>
    </citation>
    <scope>NUCLEOTIDE SEQUENCE [LARGE SCALE GENOMIC DNA]</scope>
</reference>
<organism evidence="5 6">
    <name type="scientific">SAR86 cluster bacterium</name>
    <dbReference type="NCBI Taxonomy" id="2030880"/>
    <lineage>
        <taxon>Bacteria</taxon>
        <taxon>Pseudomonadati</taxon>
        <taxon>Pseudomonadota</taxon>
        <taxon>Gammaproteobacteria</taxon>
        <taxon>SAR86 cluster</taxon>
    </lineage>
</organism>
<comment type="caution">
    <text evidence="5">The sequence shown here is derived from an EMBL/GenBank/DDBJ whole genome shotgun (WGS) entry which is preliminary data.</text>
</comment>
<keyword evidence="2" id="KW-0863">Zinc-finger</keyword>
<accession>A0A2A5B2X2</accession>
<dbReference type="InterPro" id="IPR001876">
    <property type="entry name" value="Znf_RanBP2"/>
</dbReference>
<keyword evidence="1" id="KW-0479">Metal-binding</keyword>
<evidence type="ECO:0000259" key="4">
    <source>
        <dbReference type="PROSITE" id="PS01358"/>
    </source>
</evidence>
<gene>
    <name evidence="5" type="ORF">COA96_06430</name>
</gene>
<evidence type="ECO:0000256" key="1">
    <source>
        <dbReference type="ARBA" id="ARBA00022723"/>
    </source>
</evidence>
<evidence type="ECO:0000256" key="2">
    <source>
        <dbReference type="ARBA" id="ARBA00022771"/>
    </source>
</evidence>
<dbReference type="EMBL" id="NVVJ01000014">
    <property type="protein sequence ID" value="PCJ25879.1"/>
    <property type="molecule type" value="Genomic_DNA"/>
</dbReference>
<dbReference type="PROSITE" id="PS01358">
    <property type="entry name" value="ZF_RANBP2_1"/>
    <property type="match status" value="1"/>
</dbReference>
<keyword evidence="3" id="KW-0862">Zinc</keyword>
<evidence type="ECO:0000256" key="3">
    <source>
        <dbReference type="ARBA" id="ARBA00022833"/>
    </source>
</evidence>
<dbReference type="GO" id="GO:0008270">
    <property type="term" value="F:zinc ion binding"/>
    <property type="evidence" value="ECO:0007669"/>
    <property type="project" value="UniProtKB-KW"/>
</dbReference>
<evidence type="ECO:0000313" key="5">
    <source>
        <dbReference type="EMBL" id="PCJ25879.1"/>
    </source>
</evidence>
<dbReference type="AlphaFoldDB" id="A0A2A5B2X2"/>
<feature type="domain" description="RanBP2-type" evidence="4">
    <location>
        <begin position="121"/>
        <end position="140"/>
    </location>
</feature>
<sequence length="145" mass="16804">MPECFLPQGLDGNIFTGSAFYKIKHKAKKKVKHRAKNRVNQHMMKRVYTSDNVTQAWHIRNVLEQHDIRSVIKNENLYSASGEIPFTECLPEVWVNELYFVRAGQIIREIENSVESEAEDWTCNHCKEVNGASFALCWNCQTSID</sequence>
<dbReference type="Pfam" id="PF09413">
    <property type="entry name" value="DUF2007"/>
    <property type="match status" value="1"/>
</dbReference>
<evidence type="ECO:0000313" key="6">
    <source>
        <dbReference type="Proteomes" id="UP000218327"/>
    </source>
</evidence>
<dbReference type="Proteomes" id="UP000218327">
    <property type="component" value="Unassembled WGS sequence"/>
</dbReference>
<proteinExistence type="predicted"/>
<dbReference type="InterPro" id="IPR018551">
    <property type="entry name" value="DUF2007"/>
</dbReference>
<protein>
    <recommendedName>
        <fullName evidence="4">RanBP2-type domain-containing protein</fullName>
    </recommendedName>
</protein>